<dbReference type="EMBL" id="LAZR01001353">
    <property type="protein sequence ID" value="KKN46033.1"/>
    <property type="molecule type" value="Genomic_DNA"/>
</dbReference>
<dbReference type="AlphaFoldDB" id="A0A0F9TXA1"/>
<gene>
    <name evidence="1" type="ORF">LCGC14_0677270</name>
</gene>
<name>A0A0F9TXA1_9ZZZZ</name>
<sequence>MKKEKLQKMSSNEYITYMKKQVSKATKASTFNGQTYEFYKGQFLLLREITNPSYRRDINFELLDKWRKEWEEDEKKHWFEQKQICGNCREEMVLNHGSNDGKEEIQGVRCPRCDSEVEITIPHEKGKTPRWKRSEK</sequence>
<accession>A0A0F9TXA1</accession>
<comment type="caution">
    <text evidence="1">The sequence shown here is derived from an EMBL/GenBank/DDBJ whole genome shotgun (WGS) entry which is preliminary data.</text>
</comment>
<proteinExistence type="predicted"/>
<protein>
    <submittedName>
        <fullName evidence="1">Uncharacterized protein</fullName>
    </submittedName>
</protein>
<organism evidence="1">
    <name type="scientific">marine sediment metagenome</name>
    <dbReference type="NCBI Taxonomy" id="412755"/>
    <lineage>
        <taxon>unclassified sequences</taxon>
        <taxon>metagenomes</taxon>
        <taxon>ecological metagenomes</taxon>
    </lineage>
</organism>
<evidence type="ECO:0000313" key="1">
    <source>
        <dbReference type="EMBL" id="KKN46033.1"/>
    </source>
</evidence>
<reference evidence="1" key="1">
    <citation type="journal article" date="2015" name="Nature">
        <title>Complex archaea that bridge the gap between prokaryotes and eukaryotes.</title>
        <authorList>
            <person name="Spang A."/>
            <person name="Saw J.H."/>
            <person name="Jorgensen S.L."/>
            <person name="Zaremba-Niedzwiedzka K."/>
            <person name="Martijn J."/>
            <person name="Lind A.E."/>
            <person name="van Eijk R."/>
            <person name="Schleper C."/>
            <person name="Guy L."/>
            <person name="Ettema T.J."/>
        </authorList>
    </citation>
    <scope>NUCLEOTIDE SEQUENCE</scope>
</reference>